<accession>A0A929RXK6</accession>
<dbReference type="AlphaFoldDB" id="A0A929RXK6"/>
<dbReference type="RefSeq" id="WP_303762719.1">
    <property type="nucleotide sequence ID" value="NZ_JABZGR010000002.1"/>
</dbReference>
<dbReference type="Pfam" id="PF01640">
    <property type="entry name" value="Peptidase_C10"/>
    <property type="match status" value="1"/>
</dbReference>
<dbReference type="PRINTS" id="PR00797">
    <property type="entry name" value="STREPTOPAIN"/>
</dbReference>
<gene>
    <name evidence="3" type="ORF">HXK21_01220</name>
</gene>
<evidence type="ECO:0000313" key="4">
    <source>
        <dbReference type="Proteomes" id="UP000704068"/>
    </source>
</evidence>
<evidence type="ECO:0000256" key="2">
    <source>
        <dbReference type="SAM" id="SignalP"/>
    </source>
</evidence>
<reference evidence="3" key="1">
    <citation type="submission" date="2020-04" db="EMBL/GenBank/DDBJ databases">
        <title>Deep metagenomics examines the oral microbiome during advanced dental caries in children, revealing novel taxa and co-occurrences with host molecules.</title>
        <authorList>
            <person name="Baker J.L."/>
            <person name="Morton J.T."/>
            <person name="Dinis M."/>
            <person name="Alvarez R."/>
            <person name="Tran N.C."/>
            <person name="Knight R."/>
            <person name="Edlund A."/>
        </authorList>
    </citation>
    <scope>NUCLEOTIDE SEQUENCE</scope>
    <source>
        <strain evidence="3">JCVI_34_bin.1</strain>
    </source>
</reference>
<dbReference type="GO" id="GO:0006508">
    <property type="term" value="P:proteolysis"/>
    <property type="evidence" value="ECO:0007669"/>
    <property type="project" value="UniProtKB-KW"/>
</dbReference>
<name>A0A929RXK6_9BACT</name>
<dbReference type="GO" id="GO:0008234">
    <property type="term" value="F:cysteine-type peptidase activity"/>
    <property type="evidence" value="ECO:0007669"/>
    <property type="project" value="UniProtKB-KW"/>
</dbReference>
<evidence type="ECO:0000313" key="3">
    <source>
        <dbReference type="EMBL" id="MBF0969652.1"/>
    </source>
</evidence>
<feature type="signal peptide" evidence="2">
    <location>
        <begin position="1"/>
        <end position="18"/>
    </location>
</feature>
<proteinExistence type="predicted"/>
<feature type="chain" id="PRO_5037737844" evidence="2">
    <location>
        <begin position="19"/>
        <end position="626"/>
    </location>
</feature>
<dbReference type="Gene3D" id="3.90.70.50">
    <property type="entry name" value="Peptidase C10, streptopain"/>
    <property type="match status" value="1"/>
</dbReference>
<feature type="active site" description="Nucleophile" evidence="1">
    <location>
        <position position="161"/>
    </location>
</feature>
<sequence>MRSLLFLLFSFSVCYARTAPIDSLTAQQTAQAFFRKALSLKTMQRPLLRHQAKATYLFSLGDNFLLTAADDALPEVIGYGRCRDGHLPPALKDLIHDYDRALRLHALRSAAPMRPSALPPHRTVAPLLQTIRHQEAPFNALCPYYLQDDGTLSSERCIVGCVATALEQIVAHYKRPISLLEPLRGWSTPHYTVTDVAAGSQVDTRHILDVYDDQSSPEACAAVATLSYWLGLAVHMKWGLNASSANSQRAAEPLRRSFGWQYVHYVDSYRYAPEAWLPMLYRELESGRPIYYAGSTMRLNGHAFIIDGVDEAGRFHVLWGYGGQYDGYFDLNVLCAAAPAYDVQPDDEVNGFFCNQEALLLHPDAQQVAMPDSLERTGSEIVVDSIRWEAAPRVGTYTPLRLYVHNAAPHALTTPLVLFTNLQTDTAAIQQGDFIGLTGLSLEAGAQRELLVHVRADAGGQRLLRITQDGVSWRDLASVNITPAVAANLHFELSAPTFLSDHAVRFVLSATAGDERVGALITYELTAKGEREGTRHGRYLYVAAGETAQDTVHFQGLKAGEPYTLSVRYPWAVVKQISFTMPTTSLGPIHKAQDAPAKWIDTNGRATDAPRQRGVYIYRGKKVFRP</sequence>
<dbReference type="InterPro" id="IPR038765">
    <property type="entry name" value="Papain-like_cys_pep_sf"/>
</dbReference>
<organism evidence="3 4">
    <name type="scientific">Alloprevotella tannerae</name>
    <dbReference type="NCBI Taxonomy" id="76122"/>
    <lineage>
        <taxon>Bacteria</taxon>
        <taxon>Pseudomonadati</taxon>
        <taxon>Bacteroidota</taxon>
        <taxon>Bacteroidia</taxon>
        <taxon>Bacteroidales</taxon>
        <taxon>Prevotellaceae</taxon>
        <taxon>Alloprevotella</taxon>
    </lineage>
</organism>
<feature type="active site" description="Proton acceptor" evidence="1">
    <location>
        <position position="302"/>
    </location>
</feature>
<dbReference type="InterPro" id="IPR044934">
    <property type="entry name" value="Streptopain_sf"/>
</dbReference>
<comment type="caution">
    <text evidence="3">The sequence shown here is derived from an EMBL/GenBank/DDBJ whole genome shotgun (WGS) entry which is preliminary data.</text>
</comment>
<dbReference type="Proteomes" id="UP000704068">
    <property type="component" value="Unassembled WGS sequence"/>
</dbReference>
<evidence type="ECO:0000256" key="1">
    <source>
        <dbReference type="PIRSR" id="PIRSR600200-1"/>
    </source>
</evidence>
<dbReference type="InterPro" id="IPR000200">
    <property type="entry name" value="Peptidase_C10"/>
</dbReference>
<protein>
    <submittedName>
        <fullName evidence="3">C10 family peptidase</fullName>
    </submittedName>
</protein>
<keyword evidence="2" id="KW-0732">Signal</keyword>
<dbReference type="EMBL" id="JABZGR010000002">
    <property type="protein sequence ID" value="MBF0969652.1"/>
    <property type="molecule type" value="Genomic_DNA"/>
</dbReference>
<dbReference type="SUPFAM" id="SSF54001">
    <property type="entry name" value="Cysteine proteinases"/>
    <property type="match status" value="1"/>
</dbReference>